<name>A0ABN2BXC1_9ACTN</name>
<dbReference type="Gene3D" id="3.40.50.300">
    <property type="entry name" value="P-loop containing nucleotide triphosphate hydrolases"/>
    <property type="match status" value="1"/>
</dbReference>
<dbReference type="InterPro" id="IPR003959">
    <property type="entry name" value="ATPase_AAA_core"/>
</dbReference>
<dbReference type="SMART" id="SM00382">
    <property type="entry name" value="AAA"/>
    <property type="match status" value="1"/>
</dbReference>
<evidence type="ECO:0000313" key="5">
    <source>
        <dbReference type="EMBL" id="GAA1549194.1"/>
    </source>
</evidence>
<dbReference type="PANTHER" id="PTHR11638:SF18">
    <property type="entry name" value="HEAT SHOCK PROTEIN 104"/>
    <property type="match status" value="1"/>
</dbReference>
<dbReference type="PANTHER" id="PTHR11638">
    <property type="entry name" value="ATP-DEPENDENT CLP PROTEASE"/>
    <property type="match status" value="1"/>
</dbReference>
<feature type="region of interest" description="Disordered" evidence="3">
    <location>
        <begin position="381"/>
        <end position="400"/>
    </location>
</feature>
<accession>A0ABN2BXC1</accession>
<protein>
    <recommendedName>
        <fullName evidence="4">AAA+ ATPase domain-containing protein</fullName>
    </recommendedName>
</protein>
<proteinExistence type="predicted"/>
<evidence type="ECO:0000256" key="2">
    <source>
        <dbReference type="ARBA" id="ARBA00022840"/>
    </source>
</evidence>
<evidence type="ECO:0000256" key="1">
    <source>
        <dbReference type="ARBA" id="ARBA00022741"/>
    </source>
</evidence>
<dbReference type="SUPFAM" id="SSF52540">
    <property type="entry name" value="P-loop containing nucleoside triphosphate hydrolases"/>
    <property type="match status" value="1"/>
</dbReference>
<keyword evidence="1" id="KW-0547">Nucleotide-binding</keyword>
<keyword evidence="2" id="KW-0067">ATP-binding</keyword>
<evidence type="ECO:0000256" key="3">
    <source>
        <dbReference type="SAM" id="MobiDB-lite"/>
    </source>
</evidence>
<dbReference type="Pfam" id="PF07724">
    <property type="entry name" value="AAA_2"/>
    <property type="match status" value="1"/>
</dbReference>
<comment type="caution">
    <text evidence="5">The sequence shown here is derived from an EMBL/GenBank/DDBJ whole genome shotgun (WGS) entry which is preliminary data.</text>
</comment>
<dbReference type="InterPro" id="IPR027417">
    <property type="entry name" value="P-loop_NTPase"/>
</dbReference>
<dbReference type="Proteomes" id="UP001500842">
    <property type="component" value="Unassembled WGS sequence"/>
</dbReference>
<reference evidence="5 6" key="1">
    <citation type="journal article" date="2019" name="Int. J. Syst. Evol. Microbiol.">
        <title>The Global Catalogue of Microorganisms (GCM) 10K type strain sequencing project: providing services to taxonomists for standard genome sequencing and annotation.</title>
        <authorList>
            <consortium name="The Broad Institute Genomics Platform"/>
            <consortium name="The Broad Institute Genome Sequencing Center for Infectious Disease"/>
            <person name="Wu L."/>
            <person name="Ma J."/>
        </authorList>
    </citation>
    <scope>NUCLEOTIDE SEQUENCE [LARGE SCALE GENOMIC DNA]</scope>
    <source>
        <strain evidence="5 6">JCM 14942</strain>
    </source>
</reference>
<keyword evidence="6" id="KW-1185">Reference proteome</keyword>
<sequence>MSSDPKITIYYGPLAWFKEKSEPKRPVALMDLVRERDEATRVITHRVTQHGAESDEMVELPKPKRPGHVAAQSGDYASLNDHVITNFAGWIRELNPKHLYLHNPPFHVHKQLERSFSVKTERYNYPVVTRETLVKFRDHYAEHLVGQVSAKEALLAALYPLTRQGRSKPVVVMLYGPSGVGKTESAEFINKLLIGTLMRKQFSMFHNDQFASYVFGGKLSESSFAHDLLDRESGVILIDEFDKANPVFHSAFYQLFDSGVFEDKNYSVTLGPELIICTSNYDSEQDVQRALGDALYSRFDALIRFEPLSADEIKEIIDRLVNARFESLDAEEKSHVDLDVVRDLLHSAAGRMGNVRKLSKVVEELISLMLVRAVLDGQTRSPTETEKGIEGASLRGGLRD</sequence>
<evidence type="ECO:0000313" key="6">
    <source>
        <dbReference type="Proteomes" id="UP001500842"/>
    </source>
</evidence>
<dbReference type="InterPro" id="IPR003593">
    <property type="entry name" value="AAA+_ATPase"/>
</dbReference>
<dbReference type="EMBL" id="BAAAOR010000052">
    <property type="protein sequence ID" value="GAA1549194.1"/>
    <property type="molecule type" value="Genomic_DNA"/>
</dbReference>
<evidence type="ECO:0000259" key="4">
    <source>
        <dbReference type="SMART" id="SM00382"/>
    </source>
</evidence>
<dbReference type="InterPro" id="IPR050130">
    <property type="entry name" value="ClpA_ClpB"/>
</dbReference>
<gene>
    <name evidence="5" type="ORF">GCM10009788_58820</name>
</gene>
<feature type="domain" description="AAA+ ATPase" evidence="4">
    <location>
        <begin position="168"/>
        <end position="309"/>
    </location>
</feature>
<organism evidence="5 6">
    <name type="scientific">Nocardioides humi</name>
    <dbReference type="NCBI Taxonomy" id="449461"/>
    <lineage>
        <taxon>Bacteria</taxon>
        <taxon>Bacillati</taxon>
        <taxon>Actinomycetota</taxon>
        <taxon>Actinomycetes</taxon>
        <taxon>Propionibacteriales</taxon>
        <taxon>Nocardioidaceae</taxon>
        <taxon>Nocardioides</taxon>
    </lineage>
</organism>
<dbReference type="RefSeq" id="WP_141004836.1">
    <property type="nucleotide sequence ID" value="NZ_BAAAOR010000052.1"/>
</dbReference>